<dbReference type="InterPro" id="IPR013424">
    <property type="entry name" value="Ice-binding_C"/>
</dbReference>
<reference evidence="3" key="1">
    <citation type="submission" date="2024-07" db="EMBL/GenBank/DDBJ databases">
        <title>Complete genome sequence of Verrucomicrobiaceae bacterium NT6N.</title>
        <authorList>
            <person name="Huang C."/>
            <person name="Takami H."/>
            <person name="Hamasaki K."/>
        </authorList>
    </citation>
    <scope>NUCLEOTIDE SEQUENCE</scope>
    <source>
        <strain evidence="3">NT6N</strain>
    </source>
</reference>
<sequence length="273" mass="28306">MKSLKPLLGLSVFATLSTAHATSVSVNFAISTNDNNSVDADETATIFRSVGGANWNHIELRTSGTGGVTPTFDGTMLTDNVGGNAATLNTTIANGGGGGFANFANVTSNPNRGLFGEAGLMQSYLNYGAAVPGETITVNGLGADFTTLGYNVYLYFDIGDQNRVYGHNVTDGTFSETYWTNDRSNSTAAFGSDPDNDGMMNWIQATGTTSGTATNDANYAFYSGLTGSSFTITGVSTGGRATLSGFQIVAIPEPSSAALLGLAGLGFILRRRR</sequence>
<feature type="chain" id="PRO_5043311040" description="Ice-binding protein C-terminal domain-containing protein" evidence="1">
    <location>
        <begin position="22"/>
        <end position="273"/>
    </location>
</feature>
<dbReference type="AlphaFoldDB" id="A0AAT9FNM6"/>
<keyword evidence="1" id="KW-0732">Signal</keyword>
<gene>
    <name evidence="3" type="ORF">NT6N_26360</name>
</gene>
<dbReference type="EMBL" id="AP026866">
    <property type="protein sequence ID" value="BDS07596.1"/>
    <property type="molecule type" value="Genomic_DNA"/>
</dbReference>
<feature type="signal peptide" evidence="1">
    <location>
        <begin position="1"/>
        <end position="21"/>
    </location>
</feature>
<evidence type="ECO:0000256" key="1">
    <source>
        <dbReference type="SAM" id="SignalP"/>
    </source>
</evidence>
<dbReference type="KEGG" id="osu:NT6N_26360"/>
<dbReference type="Pfam" id="PF07589">
    <property type="entry name" value="PEP-CTERM"/>
    <property type="match status" value="1"/>
</dbReference>
<accession>A0AAT9FNM6</accession>
<organism evidence="3">
    <name type="scientific">Oceaniferula spumae</name>
    <dbReference type="NCBI Taxonomy" id="2979115"/>
    <lineage>
        <taxon>Bacteria</taxon>
        <taxon>Pseudomonadati</taxon>
        <taxon>Verrucomicrobiota</taxon>
        <taxon>Verrucomicrobiia</taxon>
        <taxon>Verrucomicrobiales</taxon>
        <taxon>Verrucomicrobiaceae</taxon>
        <taxon>Oceaniferula</taxon>
    </lineage>
</organism>
<name>A0AAT9FNM6_9BACT</name>
<evidence type="ECO:0000313" key="3">
    <source>
        <dbReference type="EMBL" id="BDS07596.1"/>
    </source>
</evidence>
<protein>
    <recommendedName>
        <fullName evidence="2">Ice-binding protein C-terminal domain-containing protein</fullName>
    </recommendedName>
</protein>
<evidence type="ECO:0000259" key="2">
    <source>
        <dbReference type="Pfam" id="PF07589"/>
    </source>
</evidence>
<dbReference type="NCBIfam" id="TIGR02595">
    <property type="entry name" value="PEP_CTERM"/>
    <property type="match status" value="1"/>
</dbReference>
<proteinExistence type="predicted"/>
<feature type="domain" description="Ice-binding protein C-terminal" evidence="2">
    <location>
        <begin position="250"/>
        <end position="272"/>
    </location>
</feature>